<sequence>MAYATTTTTSFNVFDRVRATISNLRSAAQERTEYTRTYKELSRLTNRELADIGLRRCDIELACSGKIAR</sequence>
<comment type="caution">
    <text evidence="2">The sequence shown here is derived from an EMBL/GenBank/DDBJ whole genome shotgun (WGS) entry which is preliminary data.</text>
</comment>
<evidence type="ECO:0000313" key="2">
    <source>
        <dbReference type="EMBL" id="PSL18540.1"/>
    </source>
</evidence>
<proteinExistence type="predicted"/>
<dbReference type="OrthoDB" id="8244198at2"/>
<protein>
    <submittedName>
        <fullName evidence="2">Uncharacterized protein YjiS (DUF1127 family)</fullName>
    </submittedName>
</protein>
<dbReference type="EMBL" id="PYGJ01000010">
    <property type="protein sequence ID" value="PSL18540.1"/>
    <property type="molecule type" value="Genomic_DNA"/>
</dbReference>
<feature type="domain" description="YjiS-like" evidence="1">
    <location>
        <begin position="24"/>
        <end position="60"/>
    </location>
</feature>
<dbReference type="RefSeq" id="WP_106609281.1">
    <property type="nucleotide sequence ID" value="NZ_PYGJ01000010.1"/>
</dbReference>
<gene>
    <name evidence="2" type="ORF">CLV88_110121</name>
</gene>
<evidence type="ECO:0000259" key="1">
    <source>
        <dbReference type="Pfam" id="PF06568"/>
    </source>
</evidence>
<dbReference type="Pfam" id="PF06568">
    <property type="entry name" value="YjiS-like"/>
    <property type="match status" value="1"/>
</dbReference>
<dbReference type="Proteomes" id="UP000240418">
    <property type="component" value="Unassembled WGS sequence"/>
</dbReference>
<evidence type="ECO:0000313" key="3">
    <source>
        <dbReference type="Proteomes" id="UP000240418"/>
    </source>
</evidence>
<name>A0A2P8FA04_9RHOB</name>
<keyword evidence="3" id="KW-1185">Reference proteome</keyword>
<reference evidence="2 3" key="1">
    <citation type="submission" date="2018-03" db="EMBL/GenBank/DDBJ databases">
        <title>Genomic Encyclopedia of Archaeal and Bacterial Type Strains, Phase II (KMG-II): from individual species to whole genera.</title>
        <authorList>
            <person name="Goeker M."/>
        </authorList>
    </citation>
    <scope>NUCLEOTIDE SEQUENCE [LARGE SCALE GENOMIC DNA]</scope>
    <source>
        <strain evidence="2 3">DSM 100673</strain>
    </source>
</reference>
<organism evidence="2 3">
    <name type="scientific">Shimia abyssi</name>
    <dbReference type="NCBI Taxonomy" id="1662395"/>
    <lineage>
        <taxon>Bacteria</taxon>
        <taxon>Pseudomonadati</taxon>
        <taxon>Pseudomonadota</taxon>
        <taxon>Alphaproteobacteria</taxon>
        <taxon>Rhodobacterales</taxon>
        <taxon>Roseobacteraceae</taxon>
    </lineage>
</organism>
<dbReference type="InterPro" id="IPR009506">
    <property type="entry name" value="YjiS-like"/>
</dbReference>
<dbReference type="AlphaFoldDB" id="A0A2P8FA04"/>
<accession>A0A2P8FA04</accession>